<dbReference type="HOGENOM" id="CLU_013985_40_1_11"/>
<dbReference type="SUPFAM" id="SSF55729">
    <property type="entry name" value="Acyl-CoA N-acyltransferases (Nat)"/>
    <property type="match status" value="1"/>
</dbReference>
<sequence length="180" mass="20298">MDREASALSLRFVELDDAAELAESYRRNQQHLKPWEPRRPDEFFTEVGQRAAAQLKLEELERGGALPWLIIEDGHIIGTMTVSGIVRGPFLSGNLGYWVDQSRQGAGVASRAVAEVCRLVSEEHGLHRLQASTLLDNEGSQRVLKRNGFEQIGMAPDYLKIDGRWQDNLLFQRIFPDPGE</sequence>
<evidence type="ECO:0000256" key="3">
    <source>
        <dbReference type="ARBA" id="ARBA00038502"/>
    </source>
</evidence>
<dbReference type="PANTHER" id="PTHR43792:SF8">
    <property type="entry name" value="[RIBOSOMAL PROTEIN US5]-ALANINE N-ACETYLTRANSFERASE"/>
    <property type="match status" value="1"/>
</dbReference>
<keyword evidence="6" id="KW-1185">Reference proteome</keyword>
<evidence type="ECO:0000313" key="5">
    <source>
        <dbReference type="EMBL" id="AJT42929.1"/>
    </source>
</evidence>
<dbReference type="PROSITE" id="PS51186">
    <property type="entry name" value="GNAT"/>
    <property type="match status" value="1"/>
</dbReference>
<keyword evidence="1 5" id="KW-0808">Transferase</keyword>
<dbReference type="PATRIC" id="fig|1618207.4.peg.1276"/>
<dbReference type="Pfam" id="PF13302">
    <property type="entry name" value="Acetyltransf_3"/>
    <property type="match status" value="1"/>
</dbReference>
<evidence type="ECO:0000256" key="1">
    <source>
        <dbReference type="ARBA" id="ARBA00022679"/>
    </source>
</evidence>
<name>A0A0D4C300_9MICC</name>
<dbReference type="InterPro" id="IPR051531">
    <property type="entry name" value="N-acetyltransferase"/>
</dbReference>
<dbReference type="AlphaFoldDB" id="A0A0D4C300"/>
<dbReference type="GO" id="GO:0005737">
    <property type="term" value="C:cytoplasm"/>
    <property type="evidence" value="ECO:0007669"/>
    <property type="project" value="TreeGrafter"/>
</dbReference>
<evidence type="ECO:0000259" key="4">
    <source>
        <dbReference type="PROSITE" id="PS51186"/>
    </source>
</evidence>
<accession>A0A0D4C300</accession>
<dbReference type="PANTHER" id="PTHR43792">
    <property type="entry name" value="GNAT FAMILY, PUTATIVE (AFU_ORTHOLOGUE AFUA_3G00765)-RELATED-RELATED"/>
    <property type="match status" value="1"/>
</dbReference>
<reference evidence="5 6" key="1">
    <citation type="journal article" date="2015" name="Genome Announc.">
        <title>Complete Genome Sequencing of Protease-Producing Novel Arthrobacter sp. Strain IHBB 11108 Using PacBio Single-Molecule Real-Time Sequencing Technology.</title>
        <authorList>
            <person name="Kiran S."/>
            <person name="Swarnkar M.K."/>
            <person name="Pal M."/>
            <person name="Thakur R."/>
            <person name="Tewari R."/>
            <person name="Singh A.K."/>
            <person name="Gulati A."/>
        </authorList>
    </citation>
    <scope>NUCLEOTIDE SEQUENCE [LARGE SCALE GENOMIC DNA]</scope>
    <source>
        <strain evidence="5 6">IHBB 11108</strain>
    </source>
</reference>
<dbReference type="EMBL" id="CP011005">
    <property type="protein sequence ID" value="AJT42929.1"/>
    <property type="molecule type" value="Genomic_DNA"/>
</dbReference>
<dbReference type="Gene3D" id="3.40.630.30">
    <property type="match status" value="1"/>
</dbReference>
<evidence type="ECO:0000256" key="2">
    <source>
        <dbReference type="ARBA" id="ARBA00023315"/>
    </source>
</evidence>
<organism evidence="5 6">
    <name type="scientific">Psychromicrobium lacuslunae</name>
    <dbReference type="NCBI Taxonomy" id="1618207"/>
    <lineage>
        <taxon>Bacteria</taxon>
        <taxon>Bacillati</taxon>
        <taxon>Actinomycetota</taxon>
        <taxon>Actinomycetes</taxon>
        <taxon>Micrococcales</taxon>
        <taxon>Micrococcaceae</taxon>
        <taxon>Psychromicrobium</taxon>
    </lineage>
</organism>
<proteinExistence type="inferred from homology"/>
<dbReference type="GO" id="GO:0008999">
    <property type="term" value="F:protein-N-terminal-alanine acetyltransferase activity"/>
    <property type="evidence" value="ECO:0007669"/>
    <property type="project" value="TreeGrafter"/>
</dbReference>
<evidence type="ECO:0000313" key="6">
    <source>
        <dbReference type="Proteomes" id="UP000061839"/>
    </source>
</evidence>
<keyword evidence="2" id="KW-0012">Acyltransferase</keyword>
<comment type="similarity">
    <text evidence="3">Belongs to the acetyltransferase family. RimJ subfamily.</text>
</comment>
<dbReference type="InterPro" id="IPR016181">
    <property type="entry name" value="Acyl_CoA_acyltransferase"/>
</dbReference>
<protein>
    <submittedName>
        <fullName evidence="5">Acetyltransferase</fullName>
    </submittedName>
</protein>
<dbReference type="KEGG" id="ari:UM93_06290"/>
<dbReference type="Proteomes" id="UP000061839">
    <property type="component" value="Chromosome"/>
</dbReference>
<gene>
    <name evidence="5" type="ORF">UM93_06290</name>
</gene>
<dbReference type="STRING" id="1618207.UM93_06290"/>
<dbReference type="InterPro" id="IPR000182">
    <property type="entry name" value="GNAT_dom"/>
</dbReference>
<feature type="domain" description="N-acetyltransferase" evidence="4">
    <location>
        <begin position="8"/>
        <end position="170"/>
    </location>
</feature>